<dbReference type="Proteomes" id="UP000517916">
    <property type="component" value="Unassembled WGS sequence"/>
</dbReference>
<accession>A0ABR6BWZ8</accession>
<dbReference type="EMBL" id="JACJID010000009">
    <property type="protein sequence ID" value="MBA8931444.1"/>
    <property type="molecule type" value="Genomic_DNA"/>
</dbReference>
<protein>
    <recommendedName>
        <fullName evidence="4">ADP-ribosyltransferase exoenzyme</fullName>
    </recommendedName>
</protein>
<evidence type="ECO:0000313" key="2">
    <source>
        <dbReference type="EMBL" id="MBA8931444.1"/>
    </source>
</evidence>
<keyword evidence="3" id="KW-1185">Reference proteome</keyword>
<evidence type="ECO:0000313" key="3">
    <source>
        <dbReference type="Proteomes" id="UP000517916"/>
    </source>
</evidence>
<sequence length="750" mass="79891">MPISNEPGEGNEVIEFDCRQVGSALVVCSPAGASKAARVLAAALPADPLRTVVVADFPPDSGPEVWTALVAALRRRGPVRLAVSRAGSGELSSPAQWLADQLKVEVVAPDGVLLPVPGGSAFVIDSHGAGCWFRFRPSHPPEPLGSRFPAPDWEPMTPSKPWASGRAGVAEPIPAGLWMHAMPSVRSGPSREHARPVFALPCRPDVLTVVLGGPDERPVPPDEVRALLTALPVPARTRVRIAPYGVSPLGDAYLGEPLGQVVADLVGEHVVVYSGLPVVGSDGVDIVAYDAQGQPSWRPFTTELGYWPRNRGSASAPSIIGHRPPISGMPTLRPGVYQLAEAAVVELVHSGLWVREPAEPADAVQVRALPMDPLWARITVGVPGQPTSPELFAAATDLYSRLDPDTQRAVRFVFSDAAQLQEDKPVPVAVSAPAPEVAAPAPAPTPEPEPESEPEPEPVAVAAAPAPGAASSAEDEPPRHGRHSDDGPTAVVRAHEMRALTEQSVDQEIDPELDLLVELPEEPEQPPAEVVVEPRSTQADRDWMRHTLGANYDSHAAAVLRMIARHPELRSPQDDSLETVVTELVSAQVYLVAKQQRVDASLRSGDLGQLMPFASCAVSGMRRLAPYGGVVLCWGEYLPQVGAVLTEPAFLNTVSDVDSESGGPVEYLIWSVTGRRVDELGRTQGRVVFLPGAKFRVLAVSGRRVLLAEDGAPGGVLSTMVRTAAVRDALPADRRRRPDARLFARWPVRP</sequence>
<organism evidence="2 3">
    <name type="scientific">Kutzneria viridogrisea</name>
    <dbReference type="NCBI Taxonomy" id="47990"/>
    <lineage>
        <taxon>Bacteria</taxon>
        <taxon>Bacillati</taxon>
        <taxon>Actinomycetota</taxon>
        <taxon>Actinomycetes</taxon>
        <taxon>Pseudonocardiales</taxon>
        <taxon>Pseudonocardiaceae</taxon>
        <taxon>Kutzneria</taxon>
    </lineage>
</organism>
<feature type="region of interest" description="Disordered" evidence="1">
    <location>
        <begin position="436"/>
        <end position="488"/>
    </location>
</feature>
<feature type="compositionally biased region" description="Basic and acidic residues" evidence="1">
    <location>
        <begin position="476"/>
        <end position="486"/>
    </location>
</feature>
<evidence type="ECO:0000256" key="1">
    <source>
        <dbReference type="SAM" id="MobiDB-lite"/>
    </source>
</evidence>
<comment type="caution">
    <text evidence="2">The sequence shown here is derived from an EMBL/GenBank/DDBJ whole genome shotgun (WGS) entry which is preliminary data.</text>
</comment>
<proteinExistence type="predicted"/>
<gene>
    <name evidence="2" type="ORF">BC739_008696</name>
</gene>
<reference evidence="2 3" key="1">
    <citation type="submission" date="2020-08" db="EMBL/GenBank/DDBJ databases">
        <title>Genomic Encyclopedia of Archaeal and Bacterial Type Strains, Phase II (KMG-II): from individual species to whole genera.</title>
        <authorList>
            <person name="Goeker M."/>
        </authorList>
    </citation>
    <scope>NUCLEOTIDE SEQUENCE [LARGE SCALE GENOMIC DNA]</scope>
    <source>
        <strain evidence="2 3">DSM 43850</strain>
    </source>
</reference>
<evidence type="ECO:0008006" key="4">
    <source>
        <dbReference type="Google" id="ProtNLM"/>
    </source>
</evidence>
<dbReference type="Gene3D" id="3.90.176.10">
    <property type="entry name" value="Toxin ADP-ribosyltransferase, Chain A, domain 1"/>
    <property type="match status" value="1"/>
</dbReference>
<name>A0ABR6BWZ8_9PSEU</name>
<feature type="compositionally biased region" description="Low complexity" evidence="1">
    <location>
        <begin position="458"/>
        <end position="472"/>
    </location>
</feature>
<dbReference type="RefSeq" id="WP_182840366.1">
    <property type="nucleotide sequence ID" value="NZ_BAAABQ010000009.1"/>
</dbReference>